<dbReference type="EMBL" id="KV454413">
    <property type="protein sequence ID" value="ODQ64057.1"/>
    <property type="molecule type" value="Genomic_DNA"/>
</dbReference>
<sequence length="104" mass="11975">MKKLTVVFFFSLSSHWAPMPDFAYASRSFYTLSLGKPLHHPHNVTILPGLKTGIYYCRRRLGVCRPPNRFSQLGRVILNNTPKKGQKYTTIIPRHSLEGNYSHD</sequence>
<proteinExistence type="predicted"/>
<organism evidence="1 2">
    <name type="scientific">Nadsonia fulvescens var. elongata DSM 6958</name>
    <dbReference type="NCBI Taxonomy" id="857566"/>
    <lineage>
        <taxon>Eukaryota</taxon>
        <taxon>Fungi</taxon>
        <taxon>Dikarya</taxon>
        <taxon>Ascomycota</taxon>
        <taxon>Saccharomycotina</taxon>
        <taxon>Dipodascomycetes</taxon>
        <taxon>Dipodascales</taxon>
        <taxon>Dipodascales incertae sedis</taxon>
        <taxon>Nadsonia</taxon>
    </lineage>
</organism>
<evidence type="ECO:0000313" key="1">
    <source>
        <dbReference type="EMBL" id="ODQ64057.1"/>
    </source>
</evidence>
<keyword evidence="2" id="KW-1185">Reference proteome</keyword>
<accession>A0A1E3PGR8</accession>
<dbReference type="AlphaFoldDB" id="A0A1E3PGR8"/>
<gene>
    <name evidence="1" type="ORF">NADFUDRAFT_84080</name>
</gene>
<name>A0A1E3PGR8_9ASCO</name>
<protein>
    <submittedName>
        <fullName evidence="1">Uncharacterized protein</fullName>
    </submittedName>
</protein>
<dbReference type="Proteomes" id="UP000095009">
    <property type="component" value="Unassembled WGS sequence"/>
</dbReference>
<reference evidence="1 2" key="1">
    <citation type="journal article" date="2016" name="Proc. Natl. Acad. Sci. U.S.A.">
        <title>Comparative genomics of biotechnologically important yeasts.</title>
        <authorList>
            <person name="Riley R."/>
            <person name="Haridas S."/>
            <person name="Wolfe K.H."/>
            <person name="Lopes M.R."/>
            <person name="Hittinger C.T."/>
            <person name="Goeker M."/>
            <person name="Salamov A.A."/>
            <person name="Wisecaver J.H."/>
            <person name="Long T.M."/>
            <person name="Calvey C.H."/>
            <person name="Aerts A.L."/>
            <person name="Barry K.W."/>
            <person name="Choi C."/>
            <person name="Clum A."/>
            <person name="Coughlan A.Y."/>
            <person name="Deshpande S."/>
            <person name="Douglass A.P."/>
            <person name="Hanson S.J."/>
            <person name="Klenk H.-P."/>
            <person name="LaButti K.M."/>
            <person name="Lapidus A."/>
            <person name="Lindquist E.A."/>
            <person name="Lipzen A.M."/>
            <person name="Meier-Kolthoff J.P."/>
            <person name="Ohm R.A."/>
            <person name="Otillar R.P."/>
            <person name="Pangilinan J.L."/>
            <person name="Peng Y."/>
            <person name="Rokas A."/>
            <person name="Rosa C.A."/>
            <person name="Scheuner C."/>
            <person name="Sibirny A.A."/>
            <person name="Slot J.C."/>
            <person name="Stielow J.B."/>
            <person name="Sun H."/>
            <person name="Kurtzman C.P."/>
            <person name="Blackwell M."/>
            <person name="Grigoriev I.V."/>
            <person name="Jeffries T.W."/>
        </authorList>
    </citation>
    <scope>NUCLEOTIDE SEQUENCE [LARGE SCALE GENOMIC DNA]</scope>
    <source>
        <strain evidence="1 2">DSM 6958</strain>
    </source>
</reference>
<evidence type="ECO:0000313" key="2">
    <source>
        <dbReference type="Proteomes" id="UP000095009"/>
    </source>
</evidence>